<sequence>MRVQVLYSRQLRAICFIILSICLTFLIILTPASKHLDNADQRLVSISSPTTAVPTCLPHTHVFFLKTHKCASSTLQNIFLRYGYMKNLTFALPSGANYLGNPGDFKYSMIPKYLMPTSGKVDIFAVHTRLSPDHNKVMPEDTKWVTAVREPVSLYESLFNFFGMKNSYKFNLDEMATKPLEELMKLPRYGDKFGKNQMLFDMGYKDNMTVAELMVAIKKVDKKFDLVLVAEHLDESLILLKELLCWSLHDVVFFTKNARRADVKKEKMPLETREAILQLNSADSLLYNHFLAKHKLAVEKFGIQKMADEVASLRGLRDEYFEDCGVKEVKGKDPSLEFKEYSGLVSSYVIGNNTDENCLVLSLPELPLLSALRKYQKEKFVIEGHA</sequence>
<dbReference type="GO" id="GO:0009247">
    <property type="term" value="P:glycolipid biosynthetic process"/>
    <property type="evidence" value="ECO:0007669"/>
    <property type="project" value="InterPro"/>
</dbReference>
<keyword evidence="6 10" id="KW-1133">Transmembrane helix</keyword>
<evidence type="ECO:0008006" key="13">
    <source>
        <dbReference type="Google" id="ProtNLM"/>
    </source>
</evidence>
<comment type="subcellular location">
    <subcellularLocation>
        <location evidence="1">Golgi apparatus membrane</location>
        <topology evidence="1">Single-pass type II membrane protein</topology>
    </subcellularLocation>
</comment>
<evidence type="ECO:0000256" key="5">
    <source>
        <dbReference type="ARBA" id="ARBA00022968"/>
    </source>
</evidence>
<dbReference type="AlphaFoldDB" id="A0AAV2QJK1"/>
<dbReference type="InterPro" id="IPR009729">
    <property type="entry name" value="Gal-3-0_sulfotransfrase"/>
</dbReference>
<dbReference type="EMBL" id="CAXKWB010007698">
    <property type="protein sequence ID" value="CAL4088048.1"/>
    <property type="molecule type" value="Genomic_DNA"/>
</dbReference>
<accession>A0AAV2QJK1</accession>
<keyword evidence="9" id="KW-0325">Glycoprotein</keyword>
<evidence type="ECO:0000256" key="8">
    <source>
        <dbReference type="ARBA" id="ARBA00023136"/>
    </source>
</evidence>
<evidence type="ECO:0000256" key="3">
    <source>
        <dbReference type="ARBA" id="ARBA00022679"/>
    </source>
</evidence>
<evidence type="ECO:0000313" key="11">
    <source>
        <dbReference type="EMBL" id="CAL4088048.1"/>
    </source>
</evidence>
<comment type="similarity">
    <text evidence="2">Belongs to the galactose-3-O-sulfotransferase family.</text>
</comment>
<dbReference type="GO" id="GO:0001733">
    <property type="term" value="F:galactosylceramide sulfotransferase activity"/>
    <property type="evidence" value="ECO:0007669"/>
    <property type="project" value="InterPro"/>
</dbReference>
<keyword evidence="5" id="KW-0735">Signal-anchor</keyword>
<proteinExistence type="inferred from homology"/>
<dbReference type="Gene3D" id="3.40.50.300">
    <property type="entry name" value="P-loop containing nucleotide triphosphate hydrolases"/>
    <property type="match status" value="1"/>
</dbReference>
<gene>
    <name evidence="11" type="ORF">MNOR_LOCUS13447</name>
</gene>
<dbReference type="Proteomes" id="UP001497623">
    <property type="component" value="Unassembled WGS sequence"/>
</dbReference>
<evidence type="ECO:0000256" key="10">
    <source>
        <dbReference type="SAM" id="Phobius"/>
    </source>
</evidence>
<evidence type="ECO:0000256" key="7">
    <source>
        <dbReference type="ARBA" id="ARBA00023034"/>
    </source>
</evidence>
<dbReference type="PANTHER" id="PTHR14647:SF87">
    <property type="entry name" value="PUTATIVE-RELATED"/>
    <property type="match status" value="1"/>
</dbReference>
<reference evidence="11 12" key="1">
    <citation type="submission" date="2024-05" db="EMBL/GenBank/DDBJ databases">
        <authorList>
            <person name="Wallberg A."/>
        </authorList>
    </citation>
    <scope>NUCLEOTIDE SEQUENCE [LARGE SCALE GENOMIC DNA]</scope>
</reference>
<comment type="caution">
    <text evidence="11">The sequence shown here is derived from an EMBL/GenBank/DDBJ whole genome shotgun (WGS) entry which is preliminary data.</text>
</comment>
<evidence type="ECO:0000256" key="6">
    <source>
        <dbReference type="ARBA" id="ARBA00022989"/>
    </source>
</evidence>
<keyword evidence="12" id="KW-1185">Reference proteome</keyword>
<evidence type="ECO:0000256" key="2">
    <source>
        <dbReference type="ARBA" id="ARBA00008124"/>
    </source>
</evidence>
<evidence type="ECO:0000256" key="1">
    <source>
        <dbReference type="ARBA" id="ARBA00004323"/>
    </source>
</evidence>
<dbReference type="GO" id="GO:0000139">
    <property type="term" value="C:Golgi membrane"/>
    <property type="evidence" value="ECO:0007669"/>
    <property type="project" value="UniProtKB-SubCell"/>
</dbReference>
<organism evidence="11 12">
    <name type="scientific">Meganyctiphanes norvegica</name>
    <name type="common">Northern krill</name>
    <name type="synonym">Thysanopoda norvegica</name>
    <dbReference type="NCBI Taxonomy" id="48144"/>
    <lineage>
        <taxon>Eukaryota</taxon>
        <taxon>Metazoa</taxon>
        <taxon>Ecdysozoa</taxon>
        <taxon>Arthropoda</taxon>
        <taxon>Crustacea</taxon>
        <taxon>Multicrustacea</taxon>
        <taxon>Malacostraca</taxon>
        <taxon>Eumalacostraca</taxon>
        <taxon>Eucarida</taxon>
        <taxon>Euphausiacea</taxon>
        <taxon>Euphausiidae</taxon>
        <taxon>Meganyctiphanes</taxon>
    </lineage>
</organism>
<feature type="transmembrane region" description="Helical" evidence="10">
    <location>
        <begin position="12"/>
        <end position="32"/>
    </location>
</feature>
<dbReference type="InterPro" id="IPR027417">
    <property type="entry name" value="P-loop_NTPase"/>
</dbReference>
<evidence type="ECO:0000256" key="9">
    <source>
        <dbReference type="ARBA" id="ARBA00023180"/>
    </source>
</evidence>
<name>A0AAV2QJK1_MEGNR</name>
<keyword evidence="4 10" id="KW-0812">Transmembrane</keyword>
<keyword evidence="8 10" id="KW-0472">Membrane</keyword>
<keyword evidence="7" id="KW-0333">Golgi apparatus</keyword>
<dbReference type="SUPFAM" id="SSF52540">
    <property type="entry name" value="P-loop containing nucleoside triphosphate hydrolases"/>
    <property type="match status" value="1"/>
</dbReference>
<dbReference type="Pfam" id="PF06990">
    <property type="entry name" value="Gal-3-0_sulfotr"/>
    <property type="match status" value="1"/>
</dbReference>
<keyword evidence="3" id="KW-0808">Transferase</keyword>
<dbReference type="PANTHER" id="PTHR14647">
    <property type="entry name" value="GALACTOSE-3-O-SULFOTRANSFERASE"/>
    <property type="match status" value="1"/>
</dbReference>
<evidence type="ECO:0000313" key="12">
    <source>
        <dbReference type="Proteomes" id="UP001497623"/>
    </source>
</evidence>
<evidence type="ECO:0000256" key="4">
    <source>
        <dbReference type="ARBA" id="ARBA00022692"/>
    </source>
</evidence>
<protein>
    <recommendedName>
        <fullName evidence="13">Galactosylceramide sulfotransferase-like</fullName>
    </recommendedName>
</protein>